<sequence>MNKKIVLLIGIIVLGVTFSGCLNKGTNVKDDKNEKGGITVSSTAGKDGIFEGEGEGFDGKTKISLEIKDGVIKKIDVISSKDDESYLNEAKKLIPKIIEKQSSDVDSISGATFSSKGIISAVENALKSSK</sequence>
<dbReference type="STRING" id="1529.SAMN04487885_107114"/>
<dbReference type="GeneID" id="90545617"/>
<dbReference type="GO" id="GO:0016020">
    <property type="term" value="C:membrane"/>
    <property type="evidence" value="ECO:0007669"/>
    <property type="project" value="InterPro"/>
</dbReference>
<gene>
    <name evidence="2" type="ORF">DBY38_07725</name>
    <name evidence="3" type="ORF">SAMN04487885_107114</name>
</gene>
<evidence type="ECO:0000259" key="1">
    <source>
        <dbReference type="SMART" id="SM00900"/>
    </source>
</evidence>
<dbReference type="SMART" id="SM00900">
    <property type="entry name" value="FMN_bind"/>
    <property type="match status" value="1"/>
</dbReference>
<dbReference type="InterPro" id="IPR007329">
    <property type="entry name" value="FMN-bd"/>
</dbReference>
<reference evidence="3 4" key="1">
    <citation type="submission" date="2016-10" db="EMBL/GenBank/DDBJ databases">
        <authorList>
            <person name="de Groot N.N."/>
        </authorList>
    </citation>
    <scope>NUCLEOTIDE SEQUENCE [LARGE SCALE GENOMIC DNA]</scope>
    <source>
        <strain evidence="3 4">NLAE-zl-G419</strain>
    </source>
</reference>
<proteinExistence type="predicted"/>
<dbReference type="PROSITE" id="PS51257">
    <property type="entry name" value="PROKAR_LIPOPROTEIN"/>
    <property type="match status" value="1"/>
</dbReference>
<dbReference type="RefSeq" id="WP_027639367.1">
    <property type="nucleotide sequence ID" value="NZ_BAAACD010000007.1"/>
</dbReference>
<evidence type="ECO:0000313" key="4">
    <source>
        <dbReference type="Proteomes" id="UP000182135"/>
    </source>
</evidence>
<organism evidence="3 4">
    <name type="scientific">Clostridium cadaveris</name>
    <dbReference type="NCBI Taxonomy" id="1529"/>
    <lineage>
        <taxon>Bacteria</taxon>
        <taxon>Bacillati</taxon>
        <taxon>Bacillota</taxon>
        <taxon>Clostridia</taxon>
        <taxon>Eubacteriales</taxon>
        <taxon>Clostridiaceae</taxon>
        <taxon>Clostridium</taxon>
    </lineage>
</organism>
<evidence type="ECO:0000313" key="3">
    <source>
        <dbReference type="EMBL" id="SFF71019.1"/>
    </source>
</evidence>
<dbReference type="Gene3D" id="3.90.1010.20">
    <property type="match status" value="1"/>
</dbReference>
<feature type="domain" description="FMN-binding" evidence="1">
    <location>
        <begin position="56"/>
        <end position="129"/>
    </location>
</feature>
<dbReference type="eggNOG" id="COG3976">
    <property type="taxonomic scope" value="Bacteria"/>
</dbReference>
<evidence type="ECO:0000313" key="2">
    <source>
        <dbReference type="EMBL" id="PWL53378.1"/>
    </source>
</evidence>
<reference evidence="2 5" key="2">
    <citation type="submission" date="2018-03" db="EMBL/GenBank/DDBJ databases">
        <title>The uncultured portion of the human microbiome is neutrally assembled.</title>
        <authorList>
            <person name="Jeraldo P."/>
            <person name="Boardman L."/>
            <person name="White B.A."/>
            <person name="Nelson H."/>
            <person name="Goldenfeld N."/>
            <person name="Chia N."/>
        </authorList>
    </citation>
    <scope>NUCLEOTIDE SEQUENCE [LARGE SCALE GENOMIC DNA]</scope>
    <source>
        <strain evidence="2">CIM:MAG 903</strain>
    </source>
</reference>
<dbReference type="Proteomes" id="UP000182135">
    <property type="component" value="Unassembled WGS sequence"/>
</dbReference>
<dbReference type="GO" id="GO:0010181">
    <property type="term" value="F:FMN binding"/>
    <property type="evidence" value="ECO:0007669"/>
    <property type="project" value="InterPro"/>
</dbReference>
<protein>
    <submittedName>
        <fullName evidence="3">FMN-binding domain-containing protein</fullName>
    </submittedName>
</protein>
<dbReference type="EMBL" id="QAMZ01000037">
    <property type="protein sequence ID" value="PWL53378.1"/>
    <property type="molecule type" value="Genomic_DNA"/>
</dbReference>
<dbReference type="OrthoDB" id="9806398at2"/>
<name>A0A1I2KXH8_9CLOT</name>
<dbReference type="Pfam" id="PF04205">
    <property type="entry name" value="FMN_bind"/>
    <property type="match status" value="1"/>
</dbReference>
<dbReference type="AlphaFoldDB" id="A0A1I2KXH8"/>
<evidence type="ECO:0000313" key="5">
    <source>
        <dbReference type="Proteomes" id="UP000246114"/>
    </source>
</evidence>
<dbReference type="Proteomes" id="UP000246114">
    <property type="component" value="Unassembled WGS sequence"/>
</dbReference>
<dbReference type="EMBL" id="FOOE01000007">
    <property type="protein sequence ID" value="SFF71019.1"/>
    <property type="molecule type" value="Genomic_DNA"/>
</dbReference>
<accession>A0A1I2KXH8</accession>
<keyword evidence="4" id="KW-1185">Reference proteome</keyword>